<dbReference type="InterPro" id="IPR016181">
    <property type="entry name" value="Acyl_CoA_acyltransferase"/>
</dbReference>
<dbReference type="PROSITE" id="PS51186">
    <property type="entry name" value="GNAT"/>
    <property type="match status" value="1"/>
</dbReference>
<organism evidence="2 4">
    <name type="scientific">Rotaria sordida</name>
    <dbReference type="NCBI Taxonomy" id="392033"/>
    <lineage>
        <taxon>Eukaryota</taxon>
        <taxon>Metazoa</taxon>
        <taxon>Spiralia</taxon>
        <taxon>Gnathifera</taxon>
        <taxon>Rotifera</taxon>
        <taxon>Eurotatoria</taxon>
        <taxon>Bdelloidea</taxon>
        <taxon>Philodinida</taxon>
        <taxon>Philodinidae</taxon>
        <taxon>Rotaria</taxon>
    </lineage>
</organism>
<dbReference type="EMBL" id="CAJNOH010000462">
    <property type="protein sequence ID" value="CAF1047651.1"/>
    <property type="molecule type" value="Genomic_DNA"/>
</dbReference>
<dbReference type="Gene3D" id="3.40.630.30">
    <property type="match status" value="1"/>
</dbReference>
<keyword evidence="5" id="KW-1185">Reference proteome</keyword>
<dbReference type="AlphaFoldDB" id="A0A814K8D5"/>
<evidence type="ECO:0000313" key="5">
    <source>
        <dbReference type="Proteomes" id="UP000663870"/>
    </source>
</evidence>
<dbReference type="EMBL" id="CAJNOL010000818">
    <property type="protein sequence ID" value="CAF1208922.1"/>
    <property type="molecule type" value="Genomic_DNA"/>
</dbReference>
<reference evidence="2" key="1">
    <citation type="submission" date="2021-02" db="EMBL/GenBank/DDBJ databases">
        <authorList>
            <person name="Nowell W R."/>
        </authorList>
    </citation>
    <scope>NUCLEOTIDE SEQUENCE</scope>
</reference>
<accession>A0A814K8D5</accession>
<evidence type="ECO:0000313" key="2">
    <source>
        <dbReference type="EMBL" id="CAF1047651.1"/>
    </source>
</evidence>
<evidence type="ECO:0000259" key="1">
    <source>
        <dbReference type="PROSITE" id="PS51186"/>
    </source>
</evidence>
<evidence type="ECO:0000313" key="4">
    <source>
        <dbReference type="Proteomes" id="UP000663854"/>
    </source>
</evidence>
<dbReference type="PANTHER" id="PTHR43072:SF8">
    <property type="entry name" value="ACYLTRANSFERASE FABY-RELATED"/>
    <property type="match status" value="1"/>
</dbReference>
<dbReference type="GO" id="GO:0016747">
    <property type="term" value="F:acyltransferase activity, transferring groups other than amino-acyl groups"/>
    <property type="evidence" value="ECO:0007669"/>
    <property type="project" value="InterPro"/>
</dbReference>
<dbReference type="PANTHER" id="PTHR43072">
    <property type="entry name" value="N-ACETYLTRANSFERASE"/>
    <property type="match status" value="1"/>
</dbReference>
<name>A0A814K8D5_9BILA</name>
<sequence length="173" mass="19590">MLTIRPSREDDIPAITAIYSYYVLYSTYTFETIPPTIDEMANRRADVLKSNMPYLVAEVADSIIGYAYCSWFKPRVGYRFSMELTIYLDKDMCGKGYGRQLLNALLHEAELVGVRKMIACIGDSTNEGSIRLHRAAGFSHVGIMKSCGWKFNRWIDVIFMEKSIGDGDTTAPE</sequence>
<dbReference type="Pfam" id="PF13420">
    <property type="entry name" value="Acetyltransf_4"/>
    <property type="match status" value="1"/>
</dbReference>
<protein>
    <recommendedName>
        <fullName evidence="1">N-acetyltransferase domain-containing protein</fullName>
    </recommendedName>
</protein>
<dbReference type="Proteomes" id="UP000663854">
    <property type="component" value="Unassembled WGS sequence"/>
</dbReference>
<dbReference type="CDD" id="cd04301">
    <property type="entry name" value="NAT_SF"/>
    <property type="match status" value="1"/>
</dbReference>
<gene>
    <name evidence="3" type="ORF">JXQ802_LOCUS24828</name>
    <name evidence="2" type="ORF">PYM288_LOCUS16974</name>
</gene>
<proteinExistence type="predicted"/>
<dbReference type="SUPFAM" id="SSF55729">
    <property type="entry name" value="Acyl-CoA N-acyltransferases (Nat)"/>
    <property type="match status" value="1"/>
</dbReference>
<feature type="domain" description="N-acetyltransferase" evidence="1">
    <location>
        <begin position="2"/>
        <end position="165"/>
    </location>
</feature>
<dbReference type="InterPro" id="IPR000182">
    <property type="entry name" value="GNAT_dom"/>
</dbReference>
<comment type="caution">
    <text evidence="2">The sequence shown here is derived from an EMBL/GenBank/DDBJ whole genome shotgun (WGS) entry which is preliminary data.</text>
</comment>
<dbReference type="Proteomes" id="UP000663870">
    <property type="component" value="Unassembled WGS sequence"/>
</dbReference>
<evidence type="ECO:0000313" key="3">
    <source>
        <dbReference type="EMBL" id="CAF1208922.1"/>
    </source>
</evidence>